<evidence type="ECO:0000313" key="1">
    <source>
        <dbReference type="EMBL" id="MBR0801322.1"/>
    </source>
</evidence>
<comment type="caution">
    <text evidence="1">The sequence shown here is derived from an EMBL/GenBank/DDBJ whole genome shotgun (WGS) entry which is preliminary data.</text>
</comment>
<dbReference type="Gene3D" id="3.30.420.10">
    <property type="entry name" value="Ribonuclease H-like superfamily/Ribonuclease H"/>
    <property type="match status" value="1"/>
</dbReference>
<name>A0ABS5FWT6_9BRAD</name>
<dbReference type="Proteomes" id="UP001315278">
    <property type="component" value="Unassembled WGS sequence"/>
</dbReference>
<proteinExistence type="predicted"/>
<evidence type="ECO:0000313" key="2">
    <source>
        <dbReference type="Proteomes" id="UP001315278"/>
    </source>
</evidence>
<gene>
    <name evidence="1" type="ORF">JQ615_38845</name>
</gene>
<protein>
    <submittedName>
        <fullName evidence="1">Transposase</fullName>
    </submittedName>
</protein>
<sequence>MRLSRCCTHHPGIVGSTERHHFYSDHKNSAETCKLIDQLRRQYKGYRRIYLSWDAAPWHSSEQVLSRVEFFNDWAEHDEVPRIGDIALPAQAQFLNVIESVFSGMARAIIHNSDYATVVEAQTAITRYLEDRNRSFAIAPRRAGRSIWGRERVPATFTVTNNCKDVRYR</sequence>
<accession>A0ABS5FWT6</accession>
<organism evidence="1 2">
    <name type="scientific">Bradyrhizobium jicamae</name>
    <dbReference type="NCBI Taxonomy" id="280332"/>
    <lineage>
        <taxon>Bacteria</taxon>
        <taxon>Pseudomonadati</taxon>
        <taxon>Pseudomonadota</taxon>
        <taxon>Alphaproteobacteria</taxon>
        <taxon>Hyphomicrobiales</taxon>
        <taxon>Nitrobacteraceae</taxon>
        <taxon>Bradyrhizobium</taxon>
    </lineage>
</organism>
<dbReference type="EMBL" id="JAFCJH010000078">
    <property type="protein sequence ID" value="MBR0801322.1"/>
    <property type="molecule type" value="Genomic_DNA"/>
</dbReference>
<reference evidence="2" key="1">
    <citation type="journal article" date="2021" name="ISME J.">
        <title>Evolutionary origin and ecological implication of a unique nif island in free-living Bradyrhizobium lineages.</title>
        <authorList>
            <person name="Tao J."/>
        </authorList>
    </citation>
    <scope>NUCLEOTIDE SEQUENCE [LARGE SCALE GENOMIC DNA]</scope>
    <source>
        <strain evidence="2">SZCCT0434</strain>
    </source>
</reference>
<dbReference type="InterPro" id="IPR036397">
    <property type="entry name" value="RNaseH_sf"/>
</dbReference>
<keyword evidence="2" id="KW-1185">Reference proteome</keyword>